<sequence>MTNFGPIRETPGDFETTAFPKSSNSGFPSSAAPPVETGFDPGPIGGTVTRPAAPPPPPAASPSRNLLYIGGAAALVAILIVVVIGFSGGGGDSDDSAGSSRVTNPITETAESESGSGQWGSSGDGSTASGPRQSSNDLNVSVPMSHPPCDGSGIVVLANAVTPGRYDSEIQRYLNMYPGSSYLRTDESCSSLRRRDDAGNPIYAVYRPAGRTQSQVCSAVRAAGGTAYGKWLDNTTDPRHMIQC</sequence>
<name>A0A1H6IGU9_MYCRU</name>
<keyword evidence="2" id="KW-0812">Transmembrane</keyword>
<feature type="transmembrane region" description="Helical" evidence="2">
    <location>
        <begin position="66"/>
        <end position="86"/>
    </location>
</feature>
<feature type="compositionally biased region" description="Polar residues" evidence="1">
    <location>
        <begin position="19"/>
        <end position="28"/>
    </location>
</feature>
<feature type="region of interest" description="Disordered" evidence="1">
    <location>
        <begin position="90"/>
        <end position="146"/>
    </location>
</feature>
<evidence type="ECO:0000313" key="3">
    <source>
        <dbReference type="EMBL" id="SEH48025.1"/>
    </source>
</evidence>
<accession>A0A1H6IGU9</accession>
<feature type="region of interest" description="Disordered" evidence="1">
    <location>
        <begin position="1"/>
        <end position="60"/>
    </location>
</feature>
<keyword evidence="3" id="KW-0808">Transferase</keyword>
<feature type="compositionally biased region" description="Polar residues" evidence="1">
    <location>
        <begin position="127"/>
        <end position="139"/>
    </location>
</feature>
<evidence type="ECO:0000256" key="2">
    <source>
        <dbReference type="SAM" id="Phobius"/>
    </source>
</evidence>
<reference evidence="4" key="1">
    <citation type="submission" date="2016-10" db="EMBL/GenBank/DDBJ databases">
        <authorList>
            <person name="Varghese N."/>
            <person name="Submissions S."/>
        </authorList>
    </citation>
    <scope>NUCLEOTIDE SEQUENCE [LARGE SCALE GENOMIC DNA]</scope>
    <source>
        <strain evidence="4">DSM 45405</strain>
    </source>
</reference>
<keyword evidence="3" id="KW-0418">Kinase</keyword>
<evidence type="ECO:0000256" key="1">
    <source>
        <dbReference type="SAM" id="MobiDB-lite"/>
    </source>
</evidence>
<keyword evidence="3" id="KW-0723">Serine/threonine-protein kinase</keyword>
<proteinExistence type="predicted"/>
<gene>
    <name evidence="3" type="ORF">SAMN04489835_0298</name>
</gene>
<dbReference type="AlphaFoldDB" id="A0A1H6IGU9"/>
<keyword evidence="4" id="KW-1185">Reference proteome</keyword>
<keyword evidence="2" id="KW-0472">Membrane</keyword>
<organism evidence="3 4">
    <name type="scientific">Mycolicibacterium rutilum</name>
    <name type="common">Mycobacterium rutilum</name>
    <dbReference type="NCBI Taxonomy" id="370526"/>
    <lineage>
        <taxon>Bacteria</taxon>
        <taxon>Bacillati</taxon>
        <taxon>Actinomycetota</taxon>
        <taxon>Actinomycetes</taxon>
        <taxon>Mycobacteriales</taxon>
        <taxon>Mycobacteriaceae</taxon>
        <taxon>Mycolicibacterium</taxon>
    </lineage>
</organism>
<dbReference type="OrthoDB" id="4483786at2"/>
<keyword evidence="2" id="KW-1133">Transmembrane helix</keyword>
<protein>
    <submittedName>
        <fullName evidence="3">Serine/threonine protein kinase</fullName>
    </submittedName>
</protein>
<dbReference type="Proteomes" id="UP000182915">
    <property type="component" value="Chromosome I"/>
</dbReference>
<dbReference type="EMBL" id="LT629971">
    <property type="protein sequence ID" value="SEH48025.1"/>
    <property type="molecule type" value="Genomic_DNA"/>
</dbReference>
<dbReference type="STRING" id="370526.SAMN04489835_0298"/>
<evidence type="ECO:0000313" key="4">
    <source>
        <dbReference type="Proteomes" id="UP000182915"/>
    </source>
</evidence>
<dbReference type="GO" id="GO:0004674">
    <property type="term" value="F:protein serine/threonine kinase activity"/>
    <property type="evidence" value="ECO:0007669"/>
    <property type="project" value="UniProtKB-KW"/>
</dbReference>
<dbReference type="RefSeq" id="WP_083405650.1">
    <property type="nucleotide sequence ID" value="NZ_LT629971.1"/>
</dbReference>